<dbReference type="SUPFAM" id="SSF81383">
    <property type="entry name" value="F-box domain"/>
    <property type="match status" value="1"/>
</dbReference>
<dbReference type="RefSeq" id="XP_004352788.1">
    <property type="nucleotide sequence ID" value="XM_004352736.1"/>
</dbReference>
<dbReference type="VEuPathDB" id="AmoebaDB:ACA1_068440"/>
<organism evidence="3 4">
    <name type="scientific">Acanthamoeba castellanii (strain ATCC 30010 / Neff)</name>
    <dbReference type="NCBI Taxonomy" id="1257118"/>
    <lineage>
        <taxon>Eukaryota</taxon>
        <taxon>Amoebozoa</taxon>
        <taxon>Discosea</taxon>
        <taxon>Longamoebia</taxon>
        <taxon>Centramoebida</taxon>
        <taxon>Acanthamoebidae</taxon>
        <taxon>Acanthamoeba</taxon>
    </lineage>
</organism>
<dbReference type="Proteomes" id="UP000011083">
    <property type="component" value="Unassembled WGS sequence"/>
</dbReference>
<dbReference type="AlphaFoldDB" id="L8HDJ5"/>
<dbReference type="SUPFAM" id="SSF52317">
    <property type="entry name" value="Class I glutamine amidotransferase-like"/>
    <property type="match status" value="1"/>
</dbReference>
<dbReference type="Pfam" id="PF12937">
    <property type="entry name" value="F-box-like"/>
    <property type="match status" value="1"/>
</dbReference>
<accession>L8HDJ5</accession>
<dbReference type="KEGG" id="acan:ACA1_068440"/>
<dbReference type="EMBL" id="KB007857">
    <property type="protein sequence ID" value="ELR23260.1"/>
    <property type="molecule type" value="Genomic_DNA"/>
</dbReference>
<gene>
    <name evidence="3" type="ORF">ACA1_068440</name>
</gene>
<feature type="region of interest" description="Disordered" evidence="1">
    <location>
        <begin position="134"/>
        <end position="158"/>
    </location>
</feature>
<protein>
    <submittedName>
        <fullName evidence="3">Fbox domain containing protein</fullName>
    </submittedName>
</protein>
<evidence type="ECO:0000313" key="3">
    <source>
        <dbReference type="EMBL" id="ELR23260.1"/>
    </source>
</evidence>
<feature type="region of interest" description="Disordered" evidence="1">
    <location>
        <begin position="66"/>
        <end position="108"/>
    </location>
</feature>
<keyword evidence="4" id="KW-1185">Reference proteome</keyword>
<name>L8HDJ5_ACACF</name>
<evidence type="ECO:0000313" key="4">
    <source>
        <dbReference type="Proteomes" id="UP000011083"/>
    </source>
</evidence>
<dbReference type="PROSITE" id="PS50181">
    <property type="entry name" value="FBOX"/>
    <property type="match status" value="1"/>
</dbReference>
<feature type="compositionally biased region" description="Basic and acidic residues" evidence="1">
    <location>
        <begin position="85"/>
        <end position="96"/>
    </location>
</feature>
<reference evidence="3 4" key="1">
    <citation type="journal article" date="2013" name="Genome Biol.">
        <title>Genome of Acanthamoeba castellanii highlights extensive lateral gene transfer and early evolution of tyrosine kinase signaling.</title>
        <authorList>
            <person name="Clarke M."/>
            <person name="Lohan A.J."/>
            <person name="Liu B."/>
            <person name="Lagkouvardos I."/>
            <person name="Roy S."/>
            <person name="Zafar N."/>
            <person name="Bertelli C."/>
            <person name="Schilde C."/>
            <person name="Kianianmomeni A."/>
            <person name="Burglin T.R."/>
            <person name="Frech C."/>
            <person name="Turcotte B."/>
            <person name="Kopec K.O."/>
            <person name="Synnott J.M."/>
            <person name="Choo C."/>
            <person name="Paponov I."/>
            <person name="Finkler A."/>
            <person name="Soon Heng Tan C."/>
            <person name="Hutchins A.P."/>
            <person name="Weinmeier T."/>
            <person name="Rattei T."/>
            <person name="Chu J.S."/>
            <person name="Gimenez G."/>
            <person name="Irimia M."/>
            <person name="Rigden D.J."/>
            <person name="Fitzpatrick D.A."/>
            <person name="Lorenzo-Morales J."/>
            <person name="Bateman A."/>
            <person name="Chiu C.H."/>
            <person name="Tang P."/>
            <person name="Hegemann P."/>
            <person name="Fromm H."/>
            <person name="Raoult D."/>
            <person name="Greub G."/>
            <person name="Miranda-Saavedra D."/>
            <person name="Chen N."/>
            <person name="Nash P."/>
            <person name="Ginger M.L."/>
            <person name="Horn M."/>
            <person name="Schaap P."/>
            <person name="Caler L."/>
            <person name="Loftus B."/>
        </authorList>
    </citation>
    <scope>NUCLEOTIDE SEQUENCE [LARGE SCALE GENOMIC DNA]</scope>
    <source>
        <strain evidence="3 4">Neff</strain>
    </source>
</reference>
<evidence type="ECO:0000259" key="2">
    <source>
        <dbReference type="PROSITE" id="PS50181"/>
    </source>
</evidence>
<dbReference type="Gene3D" id="1.20.1280.50">
    <property type="match status" value="1"/>
</dbReference>
<sequence length="408" mass="44730">MGNTLAVCGHLLNDLYPHIFSYLSPRDLVSVTLTSKRFQHQVSDEVWKELCRRDFGTLLEAHRQALRSSAATSSSGAEPMDEEDGGKKEQKEKDQNKGAALEDEEDVEAGSSSLFRKVLVTGLALRLGRGLAQRGKKDQADDDDQQQPHHHHLHVDEEKSYKELYRTWASRVLIVYHVYSNDQAEQDVERVLRLEGIEGKYHSPTSLVRTNGGVVDKAAESARLKEQLASALPHHSTVLYISNGGVSSQFQATIGDALADFVERGGAVLIFPFATATERLLGRWDELGCNPMLSEAQTSMPSSLRRPPLCPDHPLFKNVGNVTASYRGTGLPAPSAKALAYYEDGNLFAAELNVGAGLVLAVNLFPPSCPEGTQGGRDGGWRAEEGNDVPRVLRNAVRYAMATRKRGV</sequence>
<evidence type="ECO:0000256" key="1">
    <source>
        <dbReference type="SAM" id="MobiDB-lite"/>
    </source>
</evidence>
<dbReference type="GeneID" id="14924233"/>
<feature type="domain" description="F-box" evidence="2">
    <location>
        <begin position="5"/>
        <end position="50"/>
    </location>
</feature>
<dbReference type="InterPro" id="IPR001810">
    <property type="entry name" value="F-box_dom"/>
</dbReference>
<dbReference type="InterPro" id="IPR036047">
    <property type="entry name" value="F-box-like_dom_sf"/>
</dbReference>
<feature type="compositionally biased region" description="Polar residues" evidence="1">
    <location>
        <begin position="66"/>
        <end position="76"/>
    </location>
</feature>
<proteinExistence type="predicted"/>
<dbReference type="InterPro" id="IPR029062">
    <property type="entry name" value="Class_I_gatase-like"/>
</dbReference>